<dbReference type="AlphaFoldDB" id="A0A9E7ANI9"/>
<name>A0A9E7ANI9_9ACTN</name>
<protein>
    <submittedName>
        <fullName evidence="1">Uncharacterized protein</fullName>
    </submittedName>
</protein>
<gene>
    <name evidence="1" type="ORF">M3I19_00900</name>
</gene>
<sequence>MDKEERELLVERVAFLTALQKKVKEHLDAHAADNLRTQLDDELRNLYVQMGVSKLDLKVNGKKVGTVSARLSKPKVEVVPQVKSVAEFVDWIMTSDSGIDTLTRLVTLYPDKVLECATQDGELPGGCEMVKREVAESWLGTTLRVDADKVADAYQGQLPQRIYGLLGDGE</sequence>
<evidence type="ECO:0000313" key="1">
    <source>
        <dbReference type="EMBL" id="UQF78293.1"/>
    </source>
</evidence>
<dbReference type="Proteomes" id="UP000831562">
    <property type="component" value="Chromosome"/>
</dbReference>
<accession>A0A9E7ANI9</accession>
<dbReference type="EMBL" id="CP097092">
    <property type="protein sequence ID" value="UQF78293.1"/>
    <property type="molecule type" value="Genomic_DNA"/>
</dbReference>
<organism evidence="1 2">
    <name type="scientific">Lancefieldella parvula</name>
    <dbReference type="NCBI Taxonomy" id="1382"/>
    <lineage>
        <taxon>Bacteria</taxon>
        <taxon>Bacillati</taxon>
        <taxon>Actinomycetota</taxon>
        <taxon>Coriobacteriia</taxon>
        <taxon>Coriobacteriales</taxon>
        <taxon>Atopobiaceae</taxon>
        <taxon>Lancefieldella</taxon>
    </lineage>
</organism>
<evidence type="ECO:0000313" key="2">
    <source>
        <dbReference type="Proteomes" id="UP000831562"/>
    </source>
</evidence>
<proteinExistence type="predicted"/>
<reference evidence="1" key="1">
    <citation type="submission" date="2022-05" db="EMBL/GenBank/DDBJ databases">
        <title>Using nanopore sequencing to obtain complete genomes from saliva samples.</title>
        <authorList>
            <person name="Baker J.L."/>
        </authorList>
    </citation>
    <scope>NUCLEOTIDE SEQUENCE</scope>
    <source>
        <strain evidence="1">JCVI-JB-Lp32</strain>
    </source>
</reference>